<reference evidence="1" key="1">
    <citation type="submission" date="2022-07" db="EMBL/GenBank/DDBJ databases">
        <title>Phylogenomic reconstructions and comparative analyses of Kickxellomycotina fungi.</title>
        <authorList>
            <person name="Reynolds N.K."/>
            <person name="Stajich J.E."/>
            <person name="Barry K."/>
            <person name="Grigoriev I.V."/>
            <person name="Crous P."/>
            <person name="Smith M.E."/>
        </authorList>
    </citation>
    <scope>NUCLEOTIDE SEQUENCE</scope>
    <source>
        <strain evidence="1">RSA 567</strain>
    </source>
</reference>
<dbReference type="AlphaFoldDB" id="A0A9W8B1X1"/>
<protein>
    <submittedName>
        <fullName evidence="1">Uncharacterized protein</fullName>
    </submittedName>
</protein>
<comment type="caution">
    <text evidence="1">The sequence shown here is derived from an EMBL/GenBank/DDBJ whole genome shotgun (WGS) entry which is preliminary data.</text>
</comment>
<dbReference type="Proteomes" id="UP001151582">
    <property type="component" value="Unassembled WGS sequence"/>
</dbReference>
<proteinExistence type="predicted"/>
<dbReference type="OrthoDB" id="2110829at2759"/>
<evidence type="ECO:0000313" key="2">
    <source>
        <dbReference type="Proteomes" id="UP001151582"/>
    </source>
</evidence>
<keyword evidence="2" id="KW-1185">Reference proteome</keyword>
<evidence type="ECO:0000313" key="1">
    <source>
        <dbReference type="EMBL" id="KAJ1977311.1"/>
    </source>
</evidence>
<gene>
    <name evidence="1" type="ORF">H4R34_003626</name>
</gene>
<name>A0A9W8B1X1_9FUNG</name>
<sequence>MTTRDRLQTHRCLFIGDLHRATSAQPTPSTSNSTQAIGGYTLESPLSVANRASETLAFLNVRVSGILVKIEPRPIDDAQANRPTHNGFVRNHINVYYLDDGTGVIPFYLKPQPSSFDQYYQEQLEASLAQSLGRSVEVLGALTDTPQWQANNELPPDQRAGRLVEGTGCDTKEDVMYDVFRTLEMVTLYRTHYFTKHFDISRDPPPATISLPTLTTPTRQRLREFAPGPGAPRMTTGHTALHTVSSDQPAALTLTVPEHTRAVNSSATMRAASPLVVDLTSDPPGQPSSARLQPQSSFSENFDDLDEIDLVAMDQAATTAQCPLSSQEQVEQAIAEAPV</sequence>
<dbReference type="EMBL" id="JANBQB010000358">
    <property type="protein sequence ID" value="KAJ1977311.1"/>
    <property type="molecule type" value="Genomic_DNA"/>
</dbReference>
<accession>A0A9W8B1X1</accession>
<organism evidence="1 2">
    <name type="scientific">Dimargaris verticillata</name>
    <dbReference type="NCBI Taxonomy" id="2761393"/>
    <lineage>
        <taxon>Eukaryota</taxon>
        <taxon>Fungi</taxon>
        <taxon>Fungi incertae sedis</taxon>
        <taxon>Zoopagomycota</taxon>
        <taxon>Kickxellomycotina</taxon>
        <taxon>Dimargaritomycetes</taxon>
        <taxon>Dimargaritales</taxon>
        <taxon>Dimargaritaceae</taxon>
        <taxon>Dimargaris</taxon>
    </lineage>
</organism>